<gene>
    <name evidence="2" type="ORF">B0J11DRAFT_615840</name>
</gene>
<dbReference type="AlphaFoldDB" id="A0A9P9DNY5"/>
<dbReference type="EMBL" id="JAGMWT010000009">
    <property type="protein sequence ID" value="KAH7122412.1"/>
    <property type="molecule type" value="Genomic_DNA"/>
</dbReference>
<reference evidence="2" key="1">
    <citation type="journal article" date="2021" name="Nat. Commun.">
        <title>Genetic determinants of endophytism in the Arabidopsis root mycobiome.</title>
        <authorList>
            <person name="Mesny F."/>
            <person name="Miyauchi S."/>
            <person name="Thiergart T."/>
            <person name="Pickel B."/>
            <person name="Atanasova L."/>
            <person name="Karlsson M."/>
            <person name="Huettel B."/>
            <person name="Barry K.W."/>
            <person name="Haridas S."/>
            <person name="Chen C."/>
            <person name="Bauer D."/>
            <person name="Andreopoulos W."/>
            <person name="Pangilinan J."/>
            <person name="LaButti K."/>
            <person name="Riley R."/>
            <person name="Lipzen A."/>
            <person name="Clum A."/>
            <person name="Drula E."/>
            <person name="Henrissat B."/>
            <person name="Kohler A."/>
            <person name="Grigoriev I.V."/>
            <person name="Martin F.M."/>
            <person name="Hacquard S."/>
        </authorList>
    </citation>
    <scope>NUCLEOTIDE SEQUENCE</scope>
    <source>
        <strain evidence="2">MPI-CAGE-CH-0243</strain>
    </source>
</reference>
<dbReference type="OrthoDB" id="5343383at2759"/>
<accession>A0A9P9DNY5</accession>
<name>A0A9P9DNY5_9PLEO</name>
<comment type="caution">
    <text evidence="2">The sequence shown here is derived from an EMBL/GenBank/DDBJ whole genome shotgun (WGS) entry which is preliminary data.</text>
</comment>
<feature type="region of interest" description="Disordered" evidence="1">
    <location>
        <begin position="1"/>
        <end position="23"/>
    </location>
</feature>
<evidence type="ECO:0000313" key="3">
    <source>
        <dbReference type="Proteomes" id="UP000700596"/>
    </source>
</evidence>
<proteinExistence type="predicted"/>
<organism evidence="2 3">
    <name type="scientific">Dendryphion nanum</name>
    <dbReference type="NCBI Taxonomy" id="256645"/>
    <lineage>
        <taxon>Eukaryota</taxon>
        <taxon>Fungi</taxon>
        <taxon>Dikarya</taxon>
        <taxon>Ascomycota</taxon>
        <taxon>Pezizomycotina</taxon>
        <taxon>Dothideomycetes</taxon>
        <taxon>Pleosporomycetidae</taxon>
        <taxon>Pleosporales</taxon>
        <taxon>Torulaceae</taxon>
        <taxon>Dendryphion</taxon>
    </lineage>
</organism>
<evidence type="ECO:0000313" key="2">
    <source>
        <dbReference type="EMBL" id="KAH7122412.1"/>
    </source>
</evidence>
<keyword evidence="3" id="KW-1185">Reference proteome</keyword>
<protein>
    <submittedName>
        <fullName evidence="2">Uncharacterized protein</fullName>
    </submittedName>
</protein>
<evidence type="ECO:0000256" key="1">
    <source>
        <dbReference type="SAM" id="MobiDB-lite"/>
    </source>
</evidence>
<sequence>MDSDHEGNVQSGHGEEGNDQPTYNRNEIITSLTDYYKFLGLLYLPSDSIKYPPEGGWQWPASTTFSPEKSEEVIELMRNLPYLQRPSAWDSINIYEKCQPEDYSQFFGEPPYNIDPTPWKTTLPAHVLMIGQPEGRDGHHIFLDTQRGTWTLSDFTVGPSEPTDLSVAVDDIENPVTRTDEDGRECTENWKEYATYTTPQFFTKLRNEFTELIAVPYPEGQVHFAHEEVGYFKDLFGRYGWPGEEYQKDECLEAVRRYVDGEDDEED</sequence>
<dbReference type="Proteomes" id="UP000700596">
    <property type="component" value="Unassembled WGS sequence"/>
</dbReference>